<proteinExistence type="predicted"/>
<dbReference type="EMBL" id="JACJIA010000001">
    <property type="protein sequence ID" value="MBA8949036.1"/>
    <property type="molecule type" value="Genomic_DNA"/>
</dbReference>
<comment type="caution">
    <text evidence="1">The sequence shown here is derived from an EMBL/GenBank/DDBJ whole genome shotgun (WGS) entry which is preliminary data.</text>
</comment>
<reference evidence="1 2" key="1">
    <citation type="submission" date="2020-08" db="EMBL/GenBank/DDBJ databases">
        <title>Genomic Encyclopedia of Type Strains, Phase IV (KMG-IV): sequencing the most valuable type-strain genomes for metagenomic binning, comparative biology and taxonomic classification.</title>
        <authorList>
            <person name="Goeker M."/>
        </authorList>
    </citation>
    <scope>NUCLEOTIDE SEQUENCE [LARGE SCALE GENOMIC DNA]</scope>
    <source>
        <strain evidence="1 2">DSM 44197</strain>
    </source>
</reference>
<sequence length="325" mass="35850">MSDLDFFADLLATGTVLGLDHTSSPDEVEAVLGRVEDPWHPPGGMLLDFGLVEFGWHRDDRGSPWSVTYFGAQAHRLAWLVEDGGVEPRLVERYGPFRSRLDAGELLGALRERGFPLEERPSLNDGCAEYWEPTSRMGLIAESSGDVVKVLGPQPSPAWPRFRGRKQTFESYAGHLVPLSEPELSAWLDEREPAGPERADWWHCLRGAAGGPARWRLAKALDRQAAERGVDPPDEAAVTLVRNLVRDGADPSEAVERWLAAVPPLAEAARLAAARSLTPDEIRLSRRLRDQIHDLRTVLPSADSPELRAWFALRPALLGGGTREG</sequence>
<organism evidence="1 2">
    <name type="scientific">Actinomadura namibiensis</name>
    <dbReference type="NCBI Taxonomy" id="182080"/>
    <lineage>
        <taxon>Bacteria</taxon>
        <taxon>Bacillati</taxon>
        <taxon>Actinomycetota</taxon>
        <taxon>Actinomycetes</taxon>
        <taxon>Streptosporangiales</taxon>
        <taxon>Thermomonosporaceae</taxon>
        <taxon>Actinomadura</taxon>
    </lineage>
</organism>
<protein>
    <submittedName>
        <fullName evidence="1">Uncharacterized protein</fullName>
    </submittedName>
</protein>
<dbReference type="AlphaFoldDB" id="A0A7W3LIZ2"/>
<name>A0A7W3LIZ2_ACTNM</name>
<gene>
    <name evidence="1" type="ORF">HNR61_000634</name>
</gene>
<dbReference type="RefSeq" id="WP_182841554.1">
    <property type="nucleotide sequence ID" value="NZ_BAAALP010000008.1"/>
</dbReference>
<keyword evidence="2" id="KW-1185">Reference proteome</keyword>
<accession>A0A7W3LIZ2</accession>
<evidence type="ECO:0000313" key="1">
    <source>
        <dbReference type="EMBL" id="MBA8949036.1"/>
    </source>
</evidence>
<evidence type="ECO:0000313" key="2">
    <source>
        <dbReference type="Proteomes" id="UP000572680"/>
    </source>
</evidence>
<dbReference type="Proteomes" id="UP000572680">
    <property type="component" value="Unassembled WGS sequence"/>
</dbReference>